<evidence type="ECO:0000313" key="1">
    <source>
        <dbReference type="EMBL" id="KAI4303246.1"/>
    </source>
</evidence>
<evidence type="ECO:0000313" key="2">
    <source>
        <dbReference type="Proteomes" id="UP001057402"/>
    </source>
</evidence>
<protein>
    <submittedName>
        <fullName evidence="1">Uncharacterized protein</fullName>
    </submittedName>
</protein>
<sequence>MLGCAVDGSLDQSDFSRPVPWIGLYIAAATLLCAAAMAADALDGFRHKKFWFPSRYFSINAASLTVIAVAVKLSVDLNTPMPRRQDQLSKLASSAFICTVLGNSMPSLGAMENKELWSNVVALGILVITCLVNVCIQLGTGVIFEYYKEHGSIMFIMMLLLVIWCSAAISVSTKKLYLEMKYRKKHEQALRESRSKSCVTMFEKLKEDLMKYGMMAYTCSPQFVAGRSVVCTAAGALSLLSTAILAEAMVRSYTMPGSFQFCTGESDYKWSITLVLVAQAIAIGVGTIAPAFRWFTAIKFRCVKRGRHNLNDEFKLERYWIIRLIELKEGPLDLQVRSRHCRKLIYCIKDKALDFVISMQKGIVFGSKIIRLLSIVFVSRVLLLRDFCGGLSRSFSQGSMTEEDEPDTSTKPDLSQYVLYLEGEEALVGVMMRKNWDATEHWIKMGSQNQPNNLVHLLEETCSTGFGGVARFMTDEVPSLDVEEPPNCWSLPIATLTSIAVASPGIDWALKKKLLRGVREGLVLVKFIEDRFAAKQDLGNLRKAADFICLGIDLRRTWLDLDLDRISSQHESTREVLKTLSEKAKNTVLDFKGATNVCLRDVTLRWPVKILSAYSMYRISETMLLECKSIHGCEEQTSRELFNTIKVAISDIIAACLTNLERVISNESTCSAIEVRKESVREASVLLGRSMRILEFLSLREVPSLDPDQLASIDEWRSSESVRSSLSRLSSTTQSAESSSAASGHGDVFLSIQ</sequence>
<name>A0ACB9L1V1_9MYRT</name>
<keyword evidence="2" id="KW-1185">Reference proteome</keyword>
<organism evidence="1 2">
    <name type="scientific">Melastoma candidum</name>
    <dbReference type="NCBI Taxonomy" id="119954"/>
    <lineage>
        <taxon>Eukaryota</taxon>
        <taxon>Viridiplantae</taxon>
        <taxon>Streptophyta</taxon>
        <taxon>Embryophyta</taxon>
        <taxon>Tracheophyta</taxon>
        <taxon>Spermatophyta</taxon>
        <taxon>Magnoliopsida</taxon>
        <taxon>eudicotyledons</taxon>
        <taxon>Gunneridae</taxon>
        <taxon>Pentapetalae</taxon>
        <taxon>rosids</taxon>
        <taxon>malvids</taxon>
        <taxon>Myrtales</taxon>
        <taxon>Melastomataceae</taxon>
        <taxon>Melastomatoideae</taxon>
        <taxon>Melastomateae</taxon>
        <taxon>Melastoma</taxon>
    </lineage>
</organism>
<accession>A0ACB9L1V1</accession>
<dbReference type="EMBL" id="CM042891">
    <property type="protein sequence ID" value="KAI4303246.1"/>
    <property type="molecule type" value="Genomic_DNA"/>
</dbReference>
<gene>
    <name evidence="1" type="ORF">MLD38_038899</name>
</gene>
<reference evidence="2" key="1">
    <citation type="journal article" date="2023" name="Front. Plant Sci.">
        <title>Chromosomal-level genome assembly of Melastoma candidum provides insights into trichome evolution.</title>
        <authorList>
            <person name="Zhong Y."/>
            <person name="Wu W."/>
            <person name="Sun C."/>
            <person name="Zou P."/>
            <person name="Liu Y."/>
            <person name="Dai S."/>
            <person name="Zhou R."/>
        </authorList>
    </citation>
    <scope>NUCLEOTIDE SEQUENCE [LARGE SCALE GENOMIC DNA]</scope>
</reference>
<comment type="caution">
    <text evidence="1">The sequence shown here is derived from an EMBL/GenBank/DDBJ whole genome shotgun (WGS) entry which is preliminary data.</text>
</comment>
<proteinExistence type="predicted"/>
<dbReference type="Proteomes" id="UP001057402">
    <property type="component" value="Chromosome 12"/>
</dbReference>